<dbReference type="InterPro" id="IPR020845">
    <property type="entry name" value="AMP-binding_CS"/>
</dbReference>
<name>A0A0D2B3P9_9EURO</name>
<dbReference type="InterPro" id="IPR000873">
    <property type="entry name" value="AMP-dep_synth/lig_dom"/>
</dbReference>
<sequence>MPTIYRNAKYPSVEWPKLDLLTLLFDSEHTLAQDDAILHISAENPKRTLTKRALRSLTQRIAHTLRTKYGVGSSGPGNDVVTVMSHGQPALAAAFLGVIAAGGVYSAASPSLSADELSHQVRVGDTKLIICSQEVKEVACQTARSNSLPLENVLVLESDPLWSLKRVTDGIELLTEHQLVWETITDPARLKESLIVIVWSSGTTGVPKGVMLSHQNLVSHTYIQHYQGRELAAKQVAEGTYEPWEFRILAHLPASHISGLFGYLISAHYGGGVVVWMRKYQWDLFLAYTKRFRITYMFTVPSIYLRIAKSPDVTDQFASLRTAATGSAPMDSNLQASASTKLRLANDWLVGPTWGLTETTGGVTMTQSYQNDEIGSLGPLLPCLELRLVDDNFVDVKDGEPGELLVRGPTVMNGYFNNPEATKEAFHEHWLRTGDIAIRRAGHFYIVDRKKELLKYKGLQIAPAELEHLLIQHPAVHEAAVIGVPSPDDPSSDLPRAYVVAGSSDVTEQEIQRYVKERLAAHKQLRGGVVFVDEIPKNASGKVLRRELRDRARRELGQGRAKL</sequence>
<dbReference type="FunFam" id="3.30.300.30:FF:000007">
    <property type="entry name" value="4-coumarate--CoA ligase 2"/>
    <property type="match status" value="1"/>
</dbReference>
<dbReference type="GO" id="GO:0016405">
    <property type="term" value="F:CoA-ligase activity"/>
    <property type="evidence" value="ECO:0007669"/>
    <property type="project" value="TreeGrafter"/>
</dbReference>
<protein>
    <recommendedName>
        <fullName evidence="7">4-coumarate-CoA ligase</fullName>
    </recommendedName>
</protein>
<dbReference type="PANTHER" id="PTHR24096">
    <property type="entry name" value="LONG-CHAIN-FATTY-ACID--COA LIGASE"/>
    <property type="match status" value="1"/>
</dbReference>
<dbReference type="GO" id="GO:0019748">
    <property type="term" value="P:secondary metabolic process"/>
    <property type="evidence" value="ECO:0007669"/>
    <property type="project" value="TreeGrafter"/>
</dbReference>
<evidence type="ECO:0008006" key="7">
    <source>
        <dbReference type="Google" id="ProtNLM"/>
    </source>
</evidence>
<evidence type="ECO:0000256" key="1">
    <source>
        <dbReference type="ARBA" id="ARBA00006432"/>
    </source>
</evidence>
<dbReference type="PANTHER" id="PTHR24096:SF149">
    <property type="entry name" value="AMP-BINDING DOMAIN-CONTAINING PROTEIN-RELATED"/>
    <property type="match status" value="1"/>
</dbReference>
<evidence type="ECO:0000256" key="2">
    <source>
        <dbReference type="ARBA" id="ARBA00022598"/>
    </source>
</evidence>
<dbReference type="Gene3D" id="3.30.300.30">
    <property type="match status" value="1"/>
</dbReference>
<dbReference type="AlphaFoldDB" id="A0A0D2B3P9"/>
<dbReference type="InterPro" id="IPR042099">
    <property type="entry name" value="ANL_N_sf"/>
</dbReference>
<accession>A0A0D2B3P9</accession>
<keyword evidence="6" id="KW-1185">Reference proteome</keyword>
<dbReference type="OrthoDB" id="1898221at2759"/>
<keyword evidence="2" id="KW-0436">Ligase</keyword>
<dbReference type="EMBL" id="KN847041">
    <property type="protein sequence ID" value="KIW32237.1"/>
    <property type="molecule type" value="Genomic_DNA"/>
</dbReference>
<dbReference type="Pfam" id="PF00501">
    <property type="entry name" value="AMP-binding"/>
    <property type="match status" value="1"/>
</dbReference>
<evidence type="ECO:0000313" key="5">
    <source>
        <dbReference type="EMBL" id="KIW32237.1"/>
    </source>
</evidence>
<dbReference type="PROSITE" id="PS00455">
    <property type="entry name" value="AMP_BINDING"/>
    <property type="match status" value="1"/>
</dbReference>
<dbReference type="Gene3D" id="3.40.50.12780">
    <property type="entry name" value="N-terminal domain of ligase-like"/>
    <property type="match status" value="1"/>
</dbReference>
<reference evidence="5 6" key="1">
    <citation type="submission" date="2015-01" db="EMBL/GenBank/DDBJ databases">
        <title>The Genome Sequence of Cladophialophora immunda CBS83496.</title>
        <authorList>
            <consortium name="The Broad Institute Genomics Platform"/>
            <person name="Cuomo C."/>
            <person name="de Hoog S."/>
            <person name="Gorbushina A."/>
            <person name="Stielow B."/>
            <person name="Teixiera M."/>
            <person name="Abouelleil A."/>
            <person name="Chapman S.B."/>
            <person name="Priest M."/>
            <person name="Young S.K."/>
            <person name="Wortman J."/>
            <person name="Nusbaum C."/>
            <person name="Birren B."/>
        </authorList>
    </citation>
    <scope>NUCLEOTIDE SEQUENCE [LARGE SCALE GENOMIC DNA]</scope>
    <source>
        <strain evidence="5 6">CBS 83496</strain>
    </source>
</reference>
<dbReference type="SUPFAM" id="SSF56801">
    <property type="entry name" value="Acetyl-CoA synthetase-like"/>
    <property type="match status" value="1"/>
</dbReference>
<dbReference type="GeneID" id="27342991"/>
<organism evidence="5 6">
    <name type="scientific">Cladophialophora immunda</name>
    <dbReference type="NCBI Taxonomy" id="569365"/>
    <lineage>
        <taxon>Eukaryota</taxon>
        <taxon>Fungi</taxon>
        <taxon>Dikarya</taxon>
        <taxon>Ascomycota</taxon>
        <taxon>Pezizomycotina</taxon>
        <taxon>Eurotiomycetes</taxon>
        <taxon>Chaetothyriomycetidae</taxon>
        <taxon>Chaetothyriales</taxon>
        <taxon>Herpotrichiellaceae</taxon>
        <taxon>Cladophialophora</taxon>
    </lineage>
</organism>
<dbReference type="InterPro" id="IPR025110">
    <property type="entry name" value="AMP-bd_C"/>
</dbReference>
<dbReference type="RefSeq" id="XP_016252453.1">
    <property type="nucleotide sequence ID" value="XM_016390551.1"/>
</dbReference>
<comment type="similarity">
    <text evidence="1">Belongs to the ATP-dependent AMP-binding enzyme family.</text>
</comment>
<dbReference type="InterPro" id="IPR045851">
    <property type="entry name" value="AMP-bd_C_sf"/>
</dbReference>
<proteinExistence type="inferred from homology"/>
<dbReference type="HOGENOM" id="CLU_000022_59_2_1"/>
<feature type="domain" description="AMP-dependent synthetase/ligase" evidence="3">
    <location>
        <begin position="41"/>
        <end position="416"/>
    </location>
</feature>
<dbReference type="Pfam" id="PF13193">
    <property type="entry name" value="AMP-binding_C"/>
    <property type="match status" value="1"/>
</dbReference>
<dbReference type="VEuPathDB" id="FungiDB:PV07_03797"/>
<evidence type="ECO:0000313" key="6">
    <source>
        <dbReference type="Proteomes" id="UP000054466"/>
    </source>
</evidence>
<feature type="domain" description="AMP-binding enzyme C-terminal" evidence="4">
    <location>
        <begin position="465"/>
        <end position="542"/>
    </location>
</feature>
<dbReference type="STRING" id="569365.A0A0D2B3P9"/>
<gene>
    <name evidence="5" type="ORF">PV07_03797</name>
</gene>
<evidence type="ECO:0000259" key="4">
    <source>
        <dbReference type="Pfam" id="PF13193"/>
    </source>
</evidence>
<evidence type="ECO:0000259" key="3">
    <source>
        <dbReference type="Pfam" id="PF00501"/>
    </source>
</evidence>
<dbReference type="Proteomes" id="UP000054466">
    <property type="component" value="Unassembled WGS sequence"/>
</dbReference>